<proteinExistence type="predicted"/>
<reference evidence="1 2" key="1">
    <citation type="submission" date="2019-09" db="EMBL/GenBank/DDBJ databases">
        <title>Draft genome sequence of Psychrobacter nivimaris LAMA 639, in search for biotechnological relevant genes.</title>
        <authorList>
            <person name="Lima A.O.S."/>
            <person name="Staloch B.E.K."/>
            <person name="Freitas R.C."/>
            <person name="Niero H."/>
            <person name="Silva M.A.C."/>
        </authorList>
    </citation>
    <scope>NUCLEOTIDE SEQUENCE [LARGE SCALE GENOMIC DNA]</scope>
    <source>
        <strain evidence="1 2">LAMA 639</strain>
    </source>
</reference>
<keyword evidence="2" id="KW-1185">Reference proteome</keyword>
<dbReference type="EMBL" id="VZIZ01000007">
    <property type="protein sequence ID" value="KAF0569547.1"/>
    <property type="molecule type" value="Genomic_DNA"/>
</dbReference>
<dbReference type="AlphaFoldDB" id="A0A6N7C402"/>
<organism evidence="1 2">
    <name type="scientific">Psychrobacter nivimaris</name>
    <dbReference type="NCBI Taxonomy" id="281738"/>
    <lineage>
        <taxon>Bacteria</taxon>
        <taxon>Pseudomonadati</taxon>
        <taxon>Pseudomonadota</taxon>
        <taxon>Gammaproteobacteria</taxon>
        <taxon>Moraxellales</taxon>
        <taxon>Moraxellaceae</taxon>
        <taxon>Psychrobacter</taxon>
    </lineage>
</organism>
<evidence type="ECO:0000313" key="2">
    <source>
        <dbReference type="Proteomes" id="UP000471465"/>
    </source>
</evidence>
<sequence length="191" mass="21911">MNKILSQRFATSPRLELQHGDWLKQGMGAKTVKFDIGQGGLPPEVNWEDKAAAIGLIKSKTGKALASLLVWGDNELYDWSESFDDVINHLAANMIKYCLEDDRGAPKSKYTLYELAYKMARMTLHFELYNLWPLYSVEGRLLFSGIDMSASSYSQIWSKYQERMLHDIDYLIGFINQDVDNYRHNLTLANS</sequence>
<protein>
    <submittedName>
        <fullName evidence="1">Uncharacterized protein</fullName>
    </submittedName>
</protein>
<gene>
    <name evidence="1" type="ORF">FQV37_2573</name>
</gene>
<comment type="caution">
    <text evidence="1">The sequence shown here is derived from an EMBL/GenBank/DDBJ whole genome shotgun (WGS) entry which is preliminary data.</text>
</comment>
<dbReference type="RefSeq" id="WP_160021221.1">
    <property type="nucleotide sequence ID" value="NZ_VZIZ01000007.1"/>
</dbReference>
<dbReference type="Proteomes" id="UP000471465">
    <property type="component" value="Unassembled WGS sequence"/>
</dbReference>
<accession>A0A6N7C402</accession>
<name>A0A6N7C402_9GAMM</name>
<evidence type="ECO:0000313" key="1">
    <source>
        <dbReference type="EMBL" id="KAF0569547.1"/>
    </source>
</evidence>